<dbReference type="RefSeq" id="WP_170063985.1">
    <property type="nucleotide sequence ID" value="NZ_PVEO01000003.1"/>
</dbReference>
<dbReference type="AlphaFoldDB" id="A0A362X1Y7"/>
<name>A0A362X1Y7_9FLAO</name>
<proteinExistence type="predicted"/>
<protein>
    <submittedName>
        <fullName evidence="1">Uncharacterized protein DUF4402</fullName>
    </submittedName>
</protein>
<dbReference type="Pfam" id="PF14352">
    <property type="entry name" value="DUF4402"/>
    <property type="match status" value="1"/>
</dbReference>
<dbReference type="EMBL" id="PVEO01000003">
    <property type="protein sequence ID" value="PQV49475.1"/>
    <property type="molecule type" value="Genomic_DNA"/>
</dbReference>
<evidence type="ECO:0000313" key="2">
    <source>
        <dbReference type="Proteomes" id="UP000251545"/>
    </source>
</evidence>
<dbReference type="Proteomes" id="UP000251545">
    <property type="component" value="Unassembled WGS sequence"/>
</dbReference>
<comment type="caution">
    <text evidence="1">The sequence shown here is derived from an EMBL/GenBank/DDBJ whole genome shotgun (WGS) entry which is preliminary data.</text>
</comment>
<reference evidence="1 2" key="1">
    <citation type="submission" date="2018-02" db="EMBL/GenBank/DDBJ databases">
        <title>Genomic Encyclopedia of Archaeal and Bacterial Type Strains, Phase II (KMG-II): from individual species to whole genera.</title>
        <authorList>
            <person name="Goeker M."/>
        </authorList>
    </citation>
    <scope>NUCLEOTIDE SEQUENCE [LARGE SCALE GENOMIC DNA]</scope>
    <source>
        <strain evidence="1 2">DSM 21165</strain>
    </source>
</reference>
<gene>
    <name evidence="1" type="ORF">CLV33_103106</name>
</gene>
<sequence length="182" mass="19614">MFLLNTEIKQLYALAIIAMFFKSAAIYGQTGTSAGKAEILRRVTVYKNDDLRFGAFTPDAQNPSTVMIVPRSSGNASFIDDYSTNLISHNHLPRTAAKFTVQGASGTQFMVTYPTSIQLTTVGDSSNTEEMTAFDFTTTLEDDSSRLQGAPVVFYLGGSLTINGNQALGAYSGLVSVTVAYF</sequence>
<dbReference type="InterPro" id="IPR025514">
    <property type="entry name" value="DUF4402"/>
</dbReference>
<accession>A0A362X1Y7</accession>
<evidence type="ECO:0000313" key="1">
    <source>
        <dbReference type="EMBL" id="PQV49475.1"/>
    </source>
</evidence>
<organism evidence="1 2">
    <name type="scientific">Jejuia pallidilutea</name>
    <dbReference type="NCBI Taxonomy" id="504487"/>
    <lineage>
        <taxon>Bacteria</taxon>
        <taxon>Pseudomonadati</taxon>
        <taxon>Bacteroidota</taxon>
        <taxon>Flavobacteriia</taxon>
        <taxon>Flavobacteriales</taxon>
        <taxon>Flavobacteriaceae</taxon>
        <taxon>Jejuia</taxon>
    </lineage>
</organism>